<dbReference type="PANTHER" id="PTHR11712">
    <property type="entry name" value="POLYKETIDE SYNTHASE-RELATED"/>
    <property type="match status" value="1"/>
</dbReference>
<evidence type="ECO:0000256" key="6">
    <source>
        <dbReference type="ARBA" id="ARBA00022679"/>
    </source>
</evidence>
<evidence type="ECO:0000313" key="18">
    <source>
        <dbReference type="EMBL" id="PLT45058.1"/>
    </source>
</evidence>
<dbReference type="InterPro" id="IPR000794">
    <property type="entry name" value="Beta-ketoacyl_synthase"/>
</dbReference>
<dbReference type="EMBL" id="NFEZ01000004">
    <property type="protein sequence ID" value="PLT45058.1"/>
    <property type="molecule type" value="Genomic_DNA"/>
</dbReference>
<sequence>MMELYTNAAPSSKEHRVVITGMGAVSPFGAGAETLWTAQAEGRSGIRRLQEGGWPEEWLEQADERAIAGLVPDWDGEARFGRKEARKMDRFVQFALAAAEEALGQAGLGEGRLVPDRTAVYVGSGIGGLGTLMEQARVLGARGHSRVSPTLVPMMIANMAAAEISIRYSLTGPTLSPVTACSIGNTAIGEAMRLLRAGIADVSVAGGSEAAVVPIALAGFGNATALASSGGDPAAASRPFSRSRSGFVMAEGAGIIVLETLAHALARGAEPLAEVLGYGATSDAYHRVATEPTGRGAAAAMRLALADAGLEAERVDLVCAHATGTPAGDLSESRAIRSALGERGGSVPVFAGKSMTGHMLGASGGAQAITLVRMLREGLIAPTLNQEEPDPDCALTVPAAPRRERLAVGLSNSFGFGGHNAVIALGRFEEG</sequence>
<dbReference type="AlphaFoldDB" id="A0A2N5N3X9"/>
<evidence type="ECO:0000256" key="5">
    <source>
        <dbReference type="ARBA" id="ARBA00022516"/>
    </source>
</evidence>
<dbReference type="Pfam" id="PF02801">
    <property type="entry name" value="Ketoacyl-synt_C"/>
    <property type="match status" value="1"/>
</dbReference>
<dbReference type="InterPro" id="IPR020841">
    <property type="entry name" value="PKS_Beta-ketoAc_synthase_dom"/>
</dbReference>
<comment type="pathway">
    <text evidence="1 14">Lipid metabolism; fatty acid biosynthesis.</text>
</comment>
<comment type="function">
    <text evidence="11 14">Involved in the type II fatty acid elongation cycle. Catalyzes the elongation of a wide range of acyl-ACP by the addition of two carbons from malonyl-ACP to an acyl acceptor. Can efficiently catalyze the conversion of palmitoleoyl-ACP (cis-hexadec-9-enoyl-ACP) to cis-vaccenoyl-ACP (cis-octadec-11-enoyl-ACP), an essential step in the thermal regulation of fatty acid composition.</text>
</comment>
<evidence type="ECO:0000256" key="11">
    <source>
        <dbReference type="ARBA" id="ARBA00024006"/>
    </source>
</evidence>
<evidence type="ECO:0000256" key="14">
    <source>
        <dbReference type="PIRNR" id="PIRNR000447"/>
    </source>
</evidence>
<evidence type="ECO:0000256" key="7">
    <source>
        <dbReference type="ARBA" id="ARBA00022832"/>
    </source>
</evidence>
<dbReference type="InterPro" id="IPR016039">
    <property type="entry name" value="Thiolase-like"/>
</dbReference>
<dbReference type="GO" id="GO:0006633">
    <property type="term" value="P:fatty acid biosynthetic process"/>
    <property type="evidence" value="ECO:0007669"/>
    <property type="project" value="UniProtKB-UniPathway"/>
</dbReference>
<dbReference type="InterPro" id="IPR014030">
    <property type="entry name" value="Ketoacyl_synth_N"/>
</dbReference>
<evidence type="ECO:0000256" key="3">
    <source>
        <dbReference type="ARBA" id="ARBA00012356"/>
    </source>
</evidence>
<feature type="active site" description="For beta-ketoacyl synthase activity" evidence="15">
    <location>
        <position position="181"/>
    </location>
</feature>
<dbReference type="InterPro" id="IPR014031">
    <property type="entry name" value="Ketoacyl_synth_C"/>
</dbReference>
<organism evidence="18 19">
    <name type="scientific">Paenibacillus pasadenensis</name>
    <dbReference type="NCBI Taxonomy" id="217090"/>
    <lineage>
        <taxon>Bacteria</taxon>
        <taxon>Bacillati</taxon>
        <taxon>Bacillota</taxon>
        <taxon>Bacilli</taxon>
        <taxon>Bacillales</taxon>
        <taxon>Paenibacillaceae</taxon>
        <taxon>Paenibacillus</taxon>
    </lineage>
</organism>
<dbReference type="SUPFAM" id="SSF53901">
    <property type="entry name" value="Thiolase-like"/>
    <property type="match status" value="2"/>
</dbReference>
<keyword evidence="6 14" id="KW-0808">Transferase</keyword>
<gene>
    <name evidence="18" type="ORF">B8V81_3489</name>
</gene>
<proteinExistence type="inferred from homology"/>
<reference evidence="18 19" key="1">
    <citation type="submission" date="2017-05" db="EMBL/GenBank/DDBJ databases">
        <title>Functional genome analysis of Paenibacillus pasadenensis strain R16: insights on endophytic life style and antifungal activity.</title>
        <authorList>
            <person name="Passera A."/>
            <person name="Marcolungo L."/>
            <person name="Casati P."/>
            <person name="Brasca M."/>
            <person name="Quaglino F."/>
            <person name="Delledonne M."/>
        </authorList>
    </citation>
    <scope>NUCLEOTIDE SEQUENCE [LARGE SCALE GENOMIC DNA]</scope>
    <source>
        <strain evidence="18 19">R16</strain>
    </source>
</reference>
<dbReference type="UniPathway" id="UPA00094"/>
<comment type="catalytic activity">
    <reaction evidence="13 14">
        <text>a fatty acyl-[ACP] + malonyl-[ACP] + H(+) = a 3-oxoacyl-[ACP] + holo-[ACP] + CO2</text>
        <dbReference type="Rhea" id="RHEA:22836"/>
        <dbReference type="Rhea" id="RHEA-COMP:9623"/>
        <dbReference type="Rhea" id="RHEA-COMP:9685"/>
        <dbReference type="Rhea" id="RHEA-COMP:9916"/>
        <dbReference type="Rhea" id="RHEA-COMP:14125"/>
        <dbReference type="ChEBI" id="CHEBI:15378"/>
        <dbReference type="ChEBI" id="CHEBI:16526"/>
        <dbReference type="ChEBI" id="CHEBI:64479"/>
        <dbReference type="ChEBI" id="CHEBI:78449"/>
        <dbReference type="ChEBI" id="CHEBI:78776"/>
        <dbReference type="ChEBI" id="CHEBI:138651"/>
    </reaction>
</comment>
<dbReference type="PROSITE" id="PS52004">
    <property type="entry name" value="KS3_2"/>
    <property type="match status" value="1"/>
</dbReference>
<dbReference type="PANTHER" id="PTHR11712:SF336">
    <property type="entry name" value="3-OXOACYL-[ACYL-CARRIER-PROTEIN] SYNTHASE, MITOCHONDRIAL"/>
    <property type="match status" value="1"/>
</dbReference>
<feature type="domain" description="Ketosynthase family 3 (KS3)" evidence="17">
    <location>
        <begin position="14"/>
        <end position="427"/>
    </location>
</feature>
<evidence type="ECO:0000313" key="19">
    <source>
        <dbReference type="Proteomes" id="UP000234789"/>
    </source>
</evidence>
<dbReference type="GO" id="GO:0005829">
    <property type="term" value="C:cytosol"/>
    <property type="evidence" value="ECO:0007669"/>
    <property type="project" value="TreeGrafter"/>
</dbReference>
<keyword evidence="8" id="KW-0443">Lipid metabolism</keyword>
<dbReference type="CDD" id="cd00834">
    <property type="entry name" value="KAS_I_II"/>
    <property type="match status" value="1"/>
</dbReference>
<evidence type="ECO:0000259" key="17">
    <source>
        <dbReference type="PROSITE" id="PS52004"/>
    </source>
</evidence>
<dbReference type="Proteomes" id="UP000234789">
    <property type="component" value="Unassembled WGS sequence"/>
</dbReference>
<evidence type="ECO:0000256" key="10">
    <source>
        <dbReference type="ARBA" id="ARBA00023315"/>
    </source>
</evidence>
<comment type="catalytic activity">
    <reaction evidence="12 14">
        <text>(9Z)-hexadecenoyl-[ACP] + malonyl-[ACP] + H(+) = 3-oxo-(11Z)-octadecenoyl-[ACP] + holo-[ACP] + CO2</text>
        <dbReference type="Rhea" id="RHEA:55040"/>
        <dbReference type="Rhea" id="RHEA-COMP:9623"/>
        <dbReference type="Rhea" id="RHEA-COMP:9685"/>
        <dbReference type="Rhea" id="RHEA-COMP:10800"/>
        <dbReference type="Rhea" id="RHEA-COMP:14074"/>
        <dbReference type="ChEBI" id="CHEBI:15378"/>
        <dbReference type="ChEBI" id="CHEBI:16526"/>
        <dbReference type="ChEBI" id="CHEBI:64479"/>
        <dbReference type="ChEBI" id="CHEBI:78449"/>
        <dbReference type="ChEBI" id="CHEBI:83989"/>
        <dbReference type="ChEBI" id="CHEBI:138538"/>
        <dbReference type="EC" id="2.3.1.179"/>
    </reaction>
</comment>
<evidence type="ECO:0000256" key="1">
    <source>
        <dbReference type="ARBA" id="ARBA00005194"/>
    </source>
</evidence>
<name>A0A2N5N3X9_9BACL</name>
<comment type="similarity">
    <text evidence="2 14 16">Belongs to the thiolase-like superfamily. Beta-ketoacyl-ACP synthases family.</text>
</comment>
<keyword evidence="10 14" id="KW-0012">Acyltransferase</keyword>
<accession>A0A2N5N3X9</accession>
<evidence type="ECO:0000256" key="2">
    <source>
        <dbReference type="ARBA" id="ARBA00008467"/>
    </source>
</evidence>
<evidence type="ECO:0000256" key="15">
    <source>
        <dbReference type="PIRSR" id="PIRSR000447-1"/>
    </source>
</evidence>
<evidence type="ECO:0000256" key="12">
    <source>
        <dbReference type="ARBA" id="ARBA00047318"/>
    </source>
</evidence>
<dbReference type="SMART" id="SM00825">
    <property type="entry name" value="PKS_KS"/>
    <property type="match status" value="1"/>
</dbReference>
<dbReference type="EC" id="2.3.1.179" evidence="3 14"/>
<dbReference type="RefSeq" id="WP_228551358.1">
    <property type="nucleotide sequence ID" value="NZ_NFEZ01000004.1"/>
</dbReference>
<dbReference type="Pfam" id="PF00109">
    <property type="entry name" value="ketoacyl-synt"/>
    <property type="match status" value="1"/>
</dbReference>
<keyword evidence="19" id="KW-1185">Reference proteome</keyword>
<evidence type="ECO:0000256" key="16">
    <source>
        <dbReference type="RuleBase" id="RU003694"/>
    </source>
</evidence>
<comment type="caution">
    <text evidence="18">The sequence shown here is derived from an EMBL/GenBank/DDBJ whole genome shotgun (WGS) entry which is preliminary data.</text>
</comment>
<dbReference type="NCBIfam" id="NF005589">
    <property type="entry name" value="PRK07314.1"/>
    <property type="match status" value="1"/>
</dbReference>
<evidence type="ECO:0000256" key="9">
    <source>
        <dbReference type="ARBA" id="ARBA00023160"/>
    </source>
</evidence>
<dbReference type="FunFam" id="3.40.47.10:FF:000018">
    <property type="entry name" value="3-oxoacyl-[acyl-carrier-protein] synthase 2"/>
    <property type="match status" value="1"/>
</dbReference>
<evidence type="ECO:0000256" key="8">
    <source>
        <dbReference type="ARBA" id="ARBA00023098"/>
    </source>
</evidence>
<dbReference type="GO" id="GO:0004315">
    <property type="term" value="F:3-oxoacyl-[acyl-carrier-protein] synthase activity"/>
    <property type="evidence" value="ECO:0007669"/>
    <property type="project" value="UniProtKB-EC"/>
</dbReference>
<dbReference type="Gene3D" id="3.40.47.10">
    <property type="match status" value="1"/>
</dbReference>
<evidence type="ECO:0000256" key="4">
    <source>
        <dbReference type="ARBA" id="ARBA00014657"/>
    </source>
</evidence>
<keyword evidence="9 14" id="KW-0275">Fatty acid biosynthesis</keyword>
<protein>
    <recommendedName>
        <fullName evidence="4 14">3-oxoacyl-[acyl-carrier-protein] synthase 2</fullName>
        <ecNumber evidence="3 14">2.3.1.179</ecNumber>
    </recommendedName>
</protein>
<evidence type="ECO:0000256" key="13">
    <source>
        <dbReference type="ARBA" id="ARBA00047659"/>
    </source>
</evidence>
<dbReference type="PIRSF" id="PIRSF000447">
    <property type="entry name" value="KAS_II"/>
    <property type="match status" value="1"/>
</dbReference>
<dbReference type="InterPro" id="IPR017568">
    <property type="entry name" value="3-oxoacyl-ACP_synth-2"/>
</dbReference>
<keyword evidence="5 14" id="KW-0444">Lipid biosynthesis</keyword>
<keyword evidence="7" id="KW-0276">Fatty acid metabolism</keyword>